<evidence type="ECO:0000256" key="5">
    <source>
        <dbReference type="ARBA" id="ARBA00022944"/>
    </source>
</evidence>
<dbReference type="PANTHER" id="PTHR37316">
    <property type="entry name" value="TEICHOIC ACID GLYCEROL-PHOSPHATE PRIMASE"/>
    <property type="match status" value="1"/>
</dbReference>
<proteinExistence type="inferred from homology"/>
<keyword evidence="6" id="KW-0472">Membrane</keyword>
<accession>A0A919UGI5</accession>
<dbReference type="PANTHER" id="PTHR37316:SF3">
    <property type="entry name" value="TEICHOIC ACID GLYCEROL-PHOSPHATE TRANSFERASE"/>
    <property type="match status" value="1"/>
</dbReference>
<dbReference type="InterPro" id="IPR043148">
    <property type="entry name" value="TagF_C"/>
</dbReference>
<dbReference type="GO" id="GO:0019350">
    <property type="term" value="P:teichoic acid biosynthetic process"/>
    <property type="evidence" value="ECO:0007669"/>
    <property type="project" value="UniProtKB-KW"/>
</dbReference>
<dbReference type="Pfam" id="PF04464">
    <property type="entry name" value="Glyphos_transf"/>
    <property type="match status" value="1"/>
</dbReference>
<dbReference type="InterPro" id="IPR051612">
    <property type="entry name" value="Teichoic_Acid_Biosynth"/>
</dbReference>
<dbReference type="GO" id="GO:0005886">
    <property type="term" value="C:plasma membrane"/>
    <property type="evidence" value="ECO:0007669"/>
    <property type="project" value="UniProtKB-SubCell"/>
</dbReference>
<dbReference type="SUPFAM" id="SSF53756">
    <property type="entry name" value="UDP-Glycosyltransferase/glycogen phosphorylase"/>
    <property type="match status" value="1"/>
</dbReference>
<evidence type="ECO:0000256" key="6">
    <source>
        <dbReference type="ARBA" id="ARBA00023136"/>
    </source>
</evidence>
<name>A0A919UGI5_9MICO</name>
<gene>
    <name evidence="8" type="ORF">Dac01nite_12410</name>
</gene>
<comment type="similarity">
    <text evidence="2">Belongs to the CDP-glycerol glycerophosphotransferase family.</text>
</comment>
<feature type="compositionally biased region" description="Low complexity" evidence="7">
    <location>
        <begin position="432"/>
        <end position="448"/>
    </location>
</feature>
<dbReference type="InterPro" id="IPR043149">
    <property type="entry name" value="TagF_N"/>
</dbReference>
<feature type="region of interest" description="Disordered" evidence="7">
    <location>
        <begin position="408"/>
        <end position="466"/>
    </location>
</feature>
<evidence type="ECO:0000313" key="9">
    <source>
        <dbReference type="Proteomes" id="UP000652354"/>
    </source>
</evidence>
<evidence type="ECO:0000256" key="7">
    <source>
        <dbReference type="SAM" id="MobiDB-lite"/>
    </source>
</evidence>
<protein>
    <recommendedName>
        <fullName evidence="10">CDP-glycerol glycerophosphotransferase</fullName>
    </recommendedName>
</protein>
<evidence type="ECO:0000256" key="3">
    <source>
        <dbReference type="ARBA" id="ARBA00022475"/>
    </source>
</evidence>
<dbReference type="GO" id="GO:0047355">
    <property type="term" value="F:CDP-glycerol glycerophosphotransferase activity"/>
    <property type="evidence" value="ECO:0007669"/>
    <property type="project" value="InterPro"/>
</dbReference>
<evidence type="ECO:0000256" key="2">
    <source>
        <dbReference type="ARBA" id="ARBA00010488"/>
    </source>
</evidence>
<comment type="subcellular location">
    <subcellularLocation>
        <location evidence="1">Cell membrane</location>
        <topology evidence="1">Peripheral membrane protein</topology>
    </subcellularLocation>
</comment>
<reference evidence="8" key="1">
    <citation type="submission" date="2021-01" db="EMBL/GenBank/DDBJ databases">
        <title>Whole genome shotgun sequence of Demequina activiva NBRC 110675.</title>
        <authorList>
            <person name="Komaki H."/>
            <person name="Tamura T."/>
        </authorList>
    </citation>
    <scope>NUCLEOTIDE SEQUENCE</scope>
    <source>
        <strain evidence="8">NBRC 110675</strain>
    </source>
</reference>
<evidence type="ECO:0000256" key="1">
    <source>
        <dbReference type="ARBA" id="ARBA00004202"/>
    </source>
</evidence>
<evidence type="ECO:0000313" key="8">
    <source>
        <dbReference type="EMBL" id="GIG54489.1"/>
    </source>
</evidence>
<feature type="compositionally biased region" description="Acidic residues" evidence="7">
    <location>
        <begin position="449"/>
        <end position="459"/>
    </location>
</feature>
<dbReference type="InterPro" id="IPR007554">
    <property type="entry name" value="Glycerophosphate_synth"/>
</dbReference>
<dbReference type="Gene3D" id="3.40.50.12580">
    <property type="match status" value="1"/>
</dbReference>
<keyword evidence="9" id="KW-1185">Reference proteome</keyword>
<sequence>MLRGVIPARLRKLRRRTRTFVGRAVRGVQDRTVGLWYYQRLPLDPTLVAYTSVWHRAPRGNPLAIYRKQQEIAPHLRGVWIVRKQDVHLIPDGVEYVTPRTLAYLRLIATASFVVDDANPHWSLPARDGQVYVQTHHGTALKYMGADRHYSGERPSDATIVTMHRRCQRWTYSLTTSPYLTEVWERAYSSGATQLEVGFPRNDVLFAATEQDRRHQRARLGLADGERAVLYMPTWRTRRGPHEDEFDLTAFARSLPADTRLLVRDHYYHDRRGRTVIPEQVIDVSRGWEVEDLYLASDALITDYSSAMFDYALLDRPIVLFCYDWDHYRWSRGAYFDITADAPGQVVTTAQDLVESLRSRSYESAEHAERRASFRARFATFEDGNAAEKVVRVALLGEAESRWTGHGYASEHPAGWTPHPRVSHPEDPSIEPRLAPVGRPRRAVPAPEDVVDVDGDDSSADGAAAR</sequence>
<dbReference type="EMBL" id="BONR01000002">
    <property type="protein sequence ID" value="GIG54489.1"/>
    <property type="molecule type" value="Genomic_DNA"/>
</dbReference>
<dbReference type="Gene3D" id="3.40.50.11820">
    <property type="match status" value="1"/>
</dbReference>
<keyword evidence="4" id="KW-0808">Transferase</keyword>
<dbReference type="Proteomes" id="UP000652354">
    <property type="component" value="Unassembled WGS sequence"/>
</dbReference>
<keyword evidence="5" id="KW-0777">Teichoic acid biosynthesis</keyword>
<evidence type="ECO:0000256" key="4">
    <source>
        <dbReference type="ARBA" id="ARBA00022679"/>
    </source>
</evidence>
<organism evidence="8 9">
    <name type="scientific">Demequina activiva</name>
    <dbReference type="NCBI Taxonomy" id="1582364"/>
    <lineage>
        <taxon>Bacteria</taxon>
        <taxon>Bacillati</taxon>
        <taxon>Actinomycetota</taxon>
        <taxon>Actinomycetes</taxon>
        <taxon>Micrococcales</taxon>
        <taxon>Demequinaceae</taxon>
        <taxon>Demequina</taxon>
    </lineage>
</organism>
<comment type="caution">
    <text evidence="8">The sequence shown here is derived from an EMBL/GenBank/DDBJ whole genome shotgun (WGS) entry which is preliminary data.</text>
</comment>
<keyword evidence="3" id="KW-1003">Cell membrane</keyword>
<dbReference type="AlphaFoldDB" id="A0A919UGI5"/>
<evidence type="ECO:0008006" key="10">
    <source>
        <dbReference type="Google" id="ProtNLM"/>
    </source>
</evidence>